<sequence length="57" mass="6140">MPWIEFTIYVVAYVAIGFLFARFGLRTSEGPLTNGQALKIALPVGLAMAVATVYFSG</sequence>
<keyword evidence="1" id="KW-0472">Membrane</keyword>
<dbReference type="EMBL" id="CP072648">
    <property type="protein sequence ID" value="QUW02064.1"/>
    <property type="molecule type" value="Genomic_DNA"/>
</dbReference>
<dbReference type="RefSeq" id="WP_211427955.1">
    <property type="nucleotide sequence ID" value="NZ_CP072648.1"/>
</dbReference>
<evidence type="ECO:0000313" key="3">
    <source>
        <dbReference type="Proteomes" id="UP000676506"/>
    </source>
</evidence>
<reference evidence="2 3" key="1">
    <citation type="submission" date="2021-03" db="EMBL/GenBank/DDBJ databases">
        <title>Genomic and phenotypic characterization of Chloracidobacterium isolates provides evidence for multiple species.</title>
        <authorList>
            <person name="Saini M.K."/>
            <person name="Costas A.M.G."/>
            <person name="Tank M."/>
            <person name="Bryant D.A."/>
        </authorList>
    </citation>
    <scope>NUCLEOTIDE SEQUENCE [LARGE SCALE GENOMIC DNA]</scope>
    <source>
        <strain evidence="2 3">BV2-C</strain>
    </source>
</reference>
<proteinExistence type="predicted"/>
<dbReference type="Proteomes" id="UP000676506">
    <property type="component" value="Chromosome 1"/>
</dbReference>
<gene>
    <name evidence="2" type="ORF">J8C06_06730</name>
</gene>
<protein>
    <submittedName>
        <fullName evidence="2">Uncharacterized protein</fullName>
    </submittedName>
</protein>
<keyword evidence="1" id="KW-0812">Transmembrane</keyword>
<evidence type="ECO:0000313" key="2">
    <source>
        <dbReference type="EMBL" id="QUW02064.1"/>
    </source>
</evidence>
<organism evidence="2 3">
    <name type="scientific">Chloracidobacterium validum</name>
    <dbReference type="NCBI Taxonomy" id="2821543"/>
    <lineage>
        <taxon>Bacteria</taxon>
        <taxon>Pseudomonadati</taxon>
        <taxon>Acidobacteriota</taxon>
        <taxon>Terriglobia</taxon>
        <taxon>Terriglobales</taxon>
        <taxon>Acidobacteriaceae</taxon>
        <taxon>Chloracidobacterium</taxon>
    </lineage>
</organism>
<keyword evidence="3" id="KW-1185">Reference proteome</keyword>
<name>A0ABX8B513_9BACT</name>
<keyword evidence="1" id="KW-1133">Transmembrane helix</keyword>
<feature type="transmembrane region" description="Helical" evidence="1">
    <location>
        <begin position="37"/>
        <end position="55"/>
    </location>
</feature>
<accession>A0ABX8B513</accession>
<feature type="transmembrane region" description="Helical" evidence="1">
    <location>
        <begin position="6"/>
        <end position="25"/>
    </location>
</feature>
<evidence type="ECO:0000256" key="1">
    <source>
        <dbReference type="SAM" id="Phobius"/>
    </source>
</evidence>